<dbReference type="Proteomes" id="UP000826195">
    <property type="component" value="Unassembled WGS sequence"/>
</dbReference>
<gene>
    <name evidence="1" type="ORF">KQX54_012345</name>
</gene>
<reference evidence="1 2" key="1">
    <citation type="journal article" date="2021" name="J. Hered.">
        <title>A chromosome-level genome assembly of the parasitoid wasp, Cotesia glomerata (Hymenoptera: Braconidae).</title>
        <authorList>
            <person name="Pinto B.J."/>
            <person name="Weis J.J."/>
            <person name="Gamble T."/>
            <person name="Ode P.J."/>
            <person name="Paul R."/>
            <person name="Zaspel J.M."/>
        </authorList>
    </citation>
    <scope>NUCLEOTIDE SEQUENCE [LARGE SCALE GENOMIC DNA]</scope>
    <source>
        <strain evidence="1">CgM1</strain>
    </source>
</reference>
<evidence type="ECO:0000313" key="1">
    <source>
        <dbReference type="EMBL" id="KAH0564488.1"/>
    </source>
</evidence>
<keyword evidence="2" id="KW-1185">Reference proteome</keyword>
<sequence length="142" mass="16066">MDFKDSGKKMRSINYQSVSLDAFQILCYISLPFTSQKSIYIVRQDFAALKTDRPQLVLGSQSQRGALRRVVSVKKAPYTSGVRTCRESVPARGCVLARTLIRCPLQRTHLIPIQVFEHLATKFTKPTVTIHANLSPQKLKIF</sequence>
<organism evidence="1 2">
    <name type="scientific">Cotesia glomerata</name>
    <name type="common">Lepidopteran parasitic wasp</name>
    <name type="synonym">Apanteles glomeratus</name>
    <dbReference type="NCBI Taxonomy" id="32391"/>
    <lineage>
        <taxon>Eukaryota</taxon>
        <taxon>Metazoa</taxon>
        <taxon>Ecdysozoa</taxon>
        <taxon>Arthropoda</taxon>
        <taxon>Hexapoda</taxon>
        <taxon>Insecta</taxon>
        <taxon>Pterygota</taxon>
        <taxon>Neoptera</taxon>
        <taxon>Endopterygota</taxon>
        <taxon>Hymenoptera</taxon>
        <taxon>Apocrita</taxon>
        <taxon>Ichneumonoidea</taxon>
        <taxon>Braconidae</taxon>
        <taxon>Microgastrinae</taxon>
        <taxon>Cotesia</taxon>
    </lineage>
</organism>
<dbReference type="AlphaFoldDB" id="A0AAV7J142"/>
<comment type="caution">
    <text evidence="1">The sequence shown here is derived from an EMBL/GenBank/DDBJ whole genome shotgun (WGS) entry which is preliminary data.</text>
</comment>
<proteinExistence type="predicted"/>
<dbReference type="EMBL" id="JAHXZJ010000002">
    <property type="protein sequence ID" value="KAH0564488.1"/>
    <property type="molecule type" value="Genomic_DNA"/>
</dbReference>
<accession>A0AAV7J142</accession>
<evidence type="ECO:0000313" key="2">
    <source>
        <dbReference type="Proteomes" id="UP000826195"/>
    </source>
</evidence>
<protein>
    <submittedName>
        <fullName evidence="1">Uncharacterized protein</fullName>
    </submittedName>
</protein>
<name>A0AAV7J142_COTGL</name>